<evidence type="ECO:0008006" key="3">
    <source>
        <dbReference type="Google" id="ProtNLM"/>
    </source>
</evidence>
<comment type="caution">
    <text evidence="1">The sequence shown here is derived from an EMBL/GenBank/DDBJ whole genome shotgun (WGS) entry which is preliminary data.</text>
</comment>
<gene>
    <name evidence="1" type="ORF">ACJIZ3_012801</name>
</gene>
<name>A0ABD3UN47_9LAMI</name>
<dbReference type="AlphaFoldDB" id="A0ABD3UN47"/>
<protein>
    <recommendedName>
        <fullName evidence="3">Transmembrane protein</fullName>
    </recommendedName>
</protein>
<reference evidence="1 2" key="1">
    <citation type="submission" date="2024-12" db="EMBL/GenBank/DDBJ databases">
        <title>The unique morphological basis and parallel evolutionary history of personate flowers in Penstemon.</title>
        <authorList>
            <person name="Depatie T.H."/>
            <person name="Wessinger C.A."/>
        </authorList>
    </citation>
    <scope>NUCLEOTIDE SEQUENCE [LARGE SCALE GENOMIC DNA]</scope>
    <source>
        <strain evidence="1">WTNN_2</strain>
        <tissue evidence="1">Leaf</tissue>
    </source>
</reference>
<evidence type="ECO:0000313" key="2">
    <source>
        <dbReference type="Proteomes" id="UP001634393"/>
    </source>
</evidence>
<evidence type="ECO:0000313" key="1">
    <source>
        <dbReference type="EMBL" id="KAL3850919.1"/>
    </source>
</evidence>
<keyword evidence="2" id="KW-1185">Reference proteome</keyword>
<sequence>MILVEILLLQMLLNLQRKSMHQVKFNCQMIKCMNVNLNQLNNLSFNCIYSIVALHIYYLYLPQIVNLVSMPIVNGKTTQRLTKILQ</sequence>
<dbReference type="EMBL" id="JBJXBP010000001">
    <property type="protein sequence ID" value="KAL3850919.1"/>
    <property type="molecule type" value="Genomic_DNA"/>
</dbReference>
<organism evidence="1 2">
    <name type="scientific">Penstemon smallii</name>
    <dbReference type="NCBI Taxonomy" id="265156"/>
    <lineage>
        <taxon>Eukaryota</taxon>
        <taxon>Viridiplantae</taxon>
        <taxon>Streptophyta</taxon>
        <taxon>Embryophyta</taxon>
        <taxon>Tracheophyta</taxon>
        <taxon>Spermatophyta</taxon>
        <taxon>Magnoliopsida</taxon>
        <taxon>eudicotyledons</taxon>
        <taxon>Gunneridae</taxon>
        <taxon>Pentapetalae</taxon>
        <taxon>asterids</taxon>
        <taxon>lamiids</taxon>
        <taxon>Lamiales</taxon>
        <taxon>Plantaginaceae</taxon>
        <taxon>Cheloneae</taxon>
        <taxon>Penstemon</taxon>
    </lineage>
</organism>
<dbReference type="Proteomes" id="UP001634393">
    <property type="component" value="Unassembled WGS sequence"/>
</dbReference>
<accession>A0ABD3UN47</accession>
<proteinExistence type="predicted"/>